<name>A0A327RWJ6_9FLAO</name>
<gene>
    <name evidence="1" type="ORF">LY08_00237</name>
</gene>
<sequence length="79" mass="8774">MDTKTYQITEKTCYKTDCKLKFNVVTSSIDTVVATPVEELDFKTSRENTVTTTGTITDYIVVTCPSGHTQSVFLTSNKP</sequence>
<evidence type="ECO:0000313" key="1">
    <source>
        <dbReference type="EMBL" id="RAJ17967.1"/>
    </source>
</evidence>
<proteinExistence type="predicted"/>
<evidence type="ECO:0000313" key="2">
    <source>
        <dbReference type="Proteomes" id="UP000248703"/>
    </source>
</evidence>
<comment type="caution">
    <text evidence="1">The sequence shown here is derived from an EMBL/GenBank/DDBJ whole genome shotgun (WGS) entry which is preliminary data.</text>
</comment>
<protein>
    <submittedName>
        <fullName evidence="1">Uncharacterized protein</fullName>
    </submittedName>
</protein>
<keyword evidence="2" id="KW-1185">Reference proteome</keyword>
<dbReference type="RefSeq" id="WP_111658603.1">
    <property type="nucleotide sequence ID" value="NZ_QLLO01000001.1"/>
</dbReference>
<dbReference type="AlphaFoldDB" id="A0A327RWJ6"/>
<organism evidence="1 2">
    <name type="scientific">Olleya aquimaris</name>
    <dbReference type="NCBI Taxonomy" id="639310"/>
    <lineage>
        <taxon>Bacteria</taxon>
        <taxon>Pseudomonadati</taxon>
        <taxon>Bacteroidota</taxon>
        <taxon>Flavobacteriia</taxon>
        <taxon>Flavobacteriales</taxon>
        <taxon>Flavobacteriaceae</taxon>
    </lineage>
</organism>
<dbReference type="Proteomes" id="UP000248703">
    <property type="component" value="Unassembled WGS sequence"/>
</dbReference>
<dbReference type="EMBL" id="QLLO01000001">
    <property type="protein sequence ID" value="RAJ17967.1"/>
    <property type="molecule type" value="Genomic_DNA"/>
</dbReference>
<reference evidence="1 2" key="1">
    <citation type="submission" date="2018-06" db="EMBL/GenBank/DDBJ databases">
        <title>Genomic Encyclopedia of Archaeal and Bacterial Type Strains, Phase II (KMG-II): from individual species to whole genera.</title>
        <authorList>
            <person name="Goeker M."/>
        </authorList>
    </citation>
    <scope>NUCLEOTIDE SEQUENCE [LARGE SCALE GENOMIC DNA]</scope>
    <source>
        <strain evidence="1 2">DSM 24464</strain>
    </source>
</reference>
<accession>A0A327RWJ6</accession>